<dbReference type="Pfam" id="PF00873">
    <property type="entry name" value="ACR_tran"/>
    <property type="match status" value="1"/>
</dbReference>
<dbReference type="GO" id="GO:0005886">
    <property type="term" value="C:plasma membrane"/>
    <property type="evidence" value="ECO:0007669"/>
    <property type="project" value="TreeGrafter"/>
</dbReference>
<sequence length="102" mass="11020">LIVFAVLFLMMGWRSALIVGSALPLTVLLCLFLSNTYGEPLHQMSVTGLVVALGLLIDNAIVVVDDYRLLRARGYERLPAVDKAAKSLFGPLLASTLTTIFA</sequence>
<dbReference type="GO" id="GO:0042910">
    <property type="term" value="F:xenobiotic transmembrane transporter activity"/>
    <property type="evidence" value="ECO:0007669"/>
    <property type="project" value="TreeGrafter"/>
</dbReference>
<organism evidence="2 3">
    <name type="scientific">Marinicauda pacifica</name>
    <dbReference type="NCBI Taxonomy" id="1133559"/>
    <lineage>
        <taxon>Bacteria</taxon>
        <taxon>Pseudomonadati</taxon>
        <taxon>Pseudomonadota</taxon>
        <taxon>Alphaproteobacteria</taxon>
        <taxon>Maricaulales</taxon>
        <taxon>Maricaulaceae</taxon>
        <taxon>Marinicauda</taxon>
    </lineage>
</organism>
<protein>
    <submittedName>
        <fullName evidence="2">Efflux RND transporter permease subunit</fullName>
    </submittedName>
</protein>
<keyword evidence="1" id="KW-0472">Membrane</keyword>
<feature type="non-terminal residue" evidence="2">
    <location>
        <position position="1"/>
    </location>
</feature>
<comment type="caution">
    <text evidence="2">The sequence shown here is derived from an EMBL/GenBank/DDBJ whole genome shotgun (WGS) entry which is preliminary data.</text>
</comment>
<evidence type="ECO:0000313" key="3">
    <source>
        <dbReference type="Proteomes" id="UP000305451"/>
    </source>
</evidence>
<keyword evidence="3" id="KW-1185">Reference proteome</keyword>
<feature type="non-terminal residue" evidence="2">
    <location>
        <position position="102"/>
    </location>
</feature>
<name>A0A4S2H1M7_9PROT</name>
<evidence type="ECO:0000313" key="2">
    <source>
        <dbReference type="EMBL" id="TGY89490.1"/>
    </source>
</evidence>
<accession>A0A4S2H1M7</accession>
<dbReference type="Gene3D" id="1.20.1640.10">
    <property type="entry name" value="Multidrug efflux transporter AcrB transmembrane domain"/>
    <property type="match status" value="1"/>
</dbReference>
<dbReference type="PRINTS" id="PR00702">
    <property type="entry name" value="ACRIFLAVINRP"/>
</dbReference>
<dbReference type="AlphaFoldDB" id="A0A4S2H1M7"/>
<dbReference type="RefSeq" id="WP_135945963.1">
    <property type="nucleotide sequence ID" value="NZ_SRXV01000075.1"/>
</dbReference>
<reference evidence="2 3" key="1">
    <citation type="journal article" date="2013" name="Int. J. Syst. Evol. Microbiol.">
        <title>Marinicauda pacifica gen. nov., sp. nov., a prosthecate alphaproteobacterium of the family Hyphomonadaceae isolated from deep seawater.</title>
        <authorList>
            <person name="Zhang X.Y."/>
            <person name="Li G.W."/>
            <person name="Wang C.S."/>
            <person name="Zhang Y.J."/>
            <person name="Xu X.W."/>
            <person name="Li H."/>
            <person name="Liu A."/>
            <person name="Liu C."/>
            <person name="Xie B.B."/>
            <person name="Qin Q.L."/>
            <person name="Xu Z."/>
            <person name="Chen X.L."/>
            <person name="Zhou B.C."/>
            <person name="Zhang Y.Z."/>
        </authorList>
    </citation>
    <scope>NUCLEOTIDE SEQUENCE [LARGE SCALE GENOMIC DNA]</scope>
    <source>
        <strain evidence="2 3">P-1 km-3</strain>
    </source>
</reference>
<proteinExistence type="predicted"/>
<dbReference type="SUPFAM" id="SSF82866">
    <property type="entry name" value="Multidrug efflux transporter AcrB transmembrane domain"/>
    <property type="match status" value="1"/>
</dbReference>
<dbReference type="PANTHER" id="PTHR32063">
    <property type="match status" value="1"/>
</dbReference>
<feature type="transmembrane region" description="Helical" evidence="1">
    <location>
        <begin position="12"/>
        <end position="34"/>
    </location>
</feature>
<dbReference type="InterPro" id="IPR001036">
    <property type="entry name" value="Acrflvin-R"/>
</dbReference>
<gene>
    <name evidence="2" type="ORF">E5162_14425</name>
</gene>
<feature type="transmembrane region" description="Helical" evidence="1">
    <location>
        <begin position="46"/>
        <end position="64"/>
    </location>
</feature>
<dbReference type="PANTHER" id="PTHR32063:SF18">
    <property type="entry name" value="CATION EFFLUX SYSTEM PROTEIN"/>
    <property type="match status" value="1"/>
</dbReference>
<keyword evidence="1" id="KW-0812">Transmembrane</keyword>
<dbReference type="EMBL" id="SRXV01000075">
    <property type="protein sequence ID" value="TGY89490.1"/>
    <property type="molecule type" value="Genomic_DNA"/>
</dbReference>
<dbReference type="Proteomes" id="UP000305451">
    <property type="component" value="Unassembled WGS sequence"/>
</dbReference>
<evidence type="ECO:0000256" key="1">
    <source>
        <dbReference type="SAM" id="Phobius"/>
    </source>
</evidence>
<keyword evidence="1" id="KW-1133">Transmembrane helix</keyword>